<evidence type="ECO:0000313" key="4">
    <source>
        <dbReference type="Proteomes" id="UP000236311"/>
    </source>
</evidence>
<dbReference type="Pfam" id="PF01381">
    <property type="entry name" value="HTH_3"/>
    <property type="match status" value="1"/>
</dbReference>
<name>A0A2K4ZGI5_9FIRM</name>
<dbReference type="PROSITE" id="PS50943">
    <property type="entry name" value="HTH_CROC1"/>
    <property type="match status" value="1"/>
</dbReference>
<evidence type="ECO:0000256" key="1">
    <source>
        <dbReference type="ARBA" id="ARBA00023125"/>
    </source>
</evidence>
<dbReference type="RefSeq" id="WP_103239667.1">
    <property type="nucleotide sequence ID" value="NZ_JANJZD010000001.1"/>
</dbReference>
<feature type="domain" description="HTH cro/C1-type" evidence="2">
    <location>
        <begin position="10"/>
        <end position="41"/>
    </location>
</feature>
<dbReference type="AlphaFoldDB" id="A0A2K4ZGI5"/>
<dbReference type="Gene3D" id="1.10.260.40">
    <property type="entry name" value="lambda repressor-like DNA-binding domains"/>
    <property type="match status" value="1"/>
</dbReference>
<evidence type="ECO:0000313" key="3">
    <source>
        <dbReference type="EMBL" id="SOY29580.1"/>
    </source>
</evidence>
<dbReference type="GO" id="GO:0003677">
    <property type="term" value="F:DNA binding"/>
    <property type="evidence" value="ECO:0007669"/>
    <property type="project" value="UniProtKB-KW"/>
</dbReference>
<reference evidence="3 4" key="1">
    <citation type="submission" date="2018-01" db="EMBL/GenBank/DDBJ databases">
        <authorList>
            <person name="Gaut B.S."/>
            <person name="Morton B.R."/>
            <person name="Clegg M.T."/>
            <person name="Duvall M.R."/>
        </authorList>
    </citation>
    <scope>NUCLEOTIDE SEQUENCE [LARGE SCALE GENOMIC DNA]</scope>
    <source>
        <strain evidence="3">GP69</strain>
    </source>
</reference>
<organism evidence="3 4">
    <name type="scientific">Acetatifactor muris</name>
    <dbReference type="NCBI Taxonomy" id="879566"/>
    <lineage>
        <taxon>Bacteria</taxon>
        <taxon>Bacillati</taxon>
        <taxon>Bacillota</taxon>
        <taxon>Clostridia</taxon>
        <taxon>Lachnospirales</taxon>
        <taxon>Lachnospiraceae</taxon>
        <taxon>Acetatifactor</taxon>
    </lineage>
</organism>
<dbReference type="InterPro" id="IPR001387">
    <property type="entry name" value="Cro/C1-type_HTH"/>
</dbReference>
<dbReference type="SUPFAM" id="SSF47413">
    <property type="entry name" value="lambda repressor-like DNA-binding domains"/>
    <property type="match status" value="1"/>
</dbReference>
<dbReference type="Proteomes" id="UP000236311">
    <property type="component" value="Unassembled WGS sequence"/>
</dbReference>
<dbReference type="PANTHER" id="PTHR46558:SF11">
    <property type="entry name" value="HTH-TYPE TRANSCRIPTIONAL REGULATOR XRE"/>
    <property type="match status" value="1"/>
</dbReference>
<dbReference type="EMBL" id="OFSM01000010">
    <property type="protein sequence ID" value="SOY29580.1"/>
    <property type="molecule type" value="Genomic_DNA"/>
</dbReference>
<evidence type="ECO:0000259" key="2">
    <source>
        <dbReference type="PROSITE" id="PS50943"/>
    </source>
</evidence>
<keyword evidence="4" id="KW-1185">Reference proteome</keyword>
<sequence>MDQKRIGAFIAQCRKEKNLTQMQLAETLGITSQAVSKWETGDSLR</sequence>
<accession>A0A2K4ZGI5</accession>
<protein>
    <submittedName>
        <fullName evidence="3">Transcriptional repressor DicA</fullName>
    </submittedName>
</protein>
<proteinExistence type="predicted"/>
<dbReference type="OrthoDB" id="9813152at2"/>
<dbReference type="InterPro" id="IPR010982">
    <property type="entry name" value="Lambda_DNA-bd_dom_sf"/>
</dbReference>
<dbReference type="PANTHER" id="PTHR46558">
    <property type="entry name" value="TRACRIPTIONAL REGULATORY PROTEIN-RELATED-RELATED"/>
    <property type="match status" value="1"/>
</dbReference>
<dbReference type="CDD" id="cd00093">
    <property type="entry name" value="HTH_XRE"/>
    <property type="match status" value="1"/>
</dbReference>
<keyword evidence="1" id="KW-0238">DNA-binding</keyword>
<gene>
    <name evidence="3" type="ORF">AMURIS_02301</name>
</gene>